<dbReference type="PANTHER" id="PTHR20933:SF3">
    <property type="entry name" value="F-BOX ONLY PROTEIN 33"/>
    <property type="match status" value="1"/>
</dbReference>
<evidence type="ECO:0000313" key="1">
    <source>
        <dbReference type="EMBL" id="KAJ8940643.1"/>
    </source>
</evidence>
<dbReference type="Proteomes" id="UP001162156">
    <property type="component" value="Unassembled WGS sequence"/>
</dbReference>
<proteinExistence type="predicted"/>
<sequence>MTLLRPCLPKLSKFSIGCIEDLTYFLDDILKNLSPSKVTHLGLASVKDDPVLSIDYDQLSNEFLYKLEAAKELKRLVVHLHVIRESHPGTTNKAWIDFQNTHPSCEFRLTVIHAFKDIETLHETVMRRFMPLSHLKVFFCESVNLQLVQNLSSHYVDTLRSIMWVDSLSHNDNSWIFVKPLFDESPDPFVLTAWLCKHLEEFVLYGYKYWEENLVAIGRLRGENLKKLEIAEHDIIFYPGPELEDALLVR</sequence>
<comment type="caution">
    <text evidence="1">The sequence shown here is derived from an EMBL/GenBank/DDBJ whole genome shotgun (WGS) entry which is preliminary data.</text>
</comment>
<evidence type="ECO:0000313" key="2">
    <source>
        <dbReference type="Proteomes" id="UP001162156"/>
    </source>
</evidence>
<dbReference type="PANTHER" id="PTHR20933">
    <property type="entry name" value="F-BOX ONLY PROTEIN 33"/>
    <property type="match status" value="1"/>
</dbReference>
<gene>
    <name evidence="1" type="ORF">NQ314_010646</name>
</gene>
<accession>A0AAV8XNK3</accession>
<dbReference type="GO" id="GO:0031398">
    <property type="term" value="P:positive regulation of protein ubiquitination"/>
    <property type="evidence" value="ECO:0007669"/>
    <property type="project" value="TreeGrafter"/>
</dbReference>
<reference evidence="1" key="1">
    <citation type="journal article" date="2023" name="Insect Mol. Biol.">
        <title>Genome sequencing provides insights into the evolution of gene families encoding plant cell wall-degrading enzymes in longhorned beetles.</title>
        <authorList>
            <person name="Shin N.R."/>
            <person name="Okamura Y."/>
            <person name="Kirsch R."/>
            <person name="Pauchet Y."/>
        </authorList>
    </citation>
    <scope>NUCLEOTIDE SEQUENCE</scope>
    <source>
        <strain evidence="1">RBIC_L_NR</strain>
    </source>
</reference>
<dbReference type="InterPro" id="IPR032675">
    <property type="entry name" value="LRR_dom_sf"/>
</dbReference>
<organism evidence="1 2">
    <name type="scientific">Rhamnusium bicolor</name>
    <dbReference type="NCBI Taxonomy" id="1586634"/>
    <lineage>
        <taxon>Eukaryota</taxon>
        <taxon>Metazoa</taxon>
        <taxon>Ecdysozoa</taxon>
        <taxon>Arthropoda</taxon>
        <taxon>Hexapoda</taxon>
        <taxon>Insecta</taxon>
        <taxon>Pterygota</taxon>
        <taxon>Neoptera</taxon>
        <taxon>Endopterygota</taxon>
        <taxon>Coleoptera</taxon>
        <taxon>Polyphaga</taxon>
        <taxon>Cucujiformia</taxon>
        <taxon>Chrysomeloidea</taxon>
        <taxon>Cerambycidae</taxon>
        <taxon>Lepturinae</taxon>
        <taxon>Rhagiini</taxon>
        <taxon>Rhamnusium</taxon>
    </lineage>
</organism>
<name>A0AAV8XNK3_9CUCU</name>
<dbReference type="AlphaFoldDB" id="A0AAV8XNK3"/>
<protein>
    <submittedName>
        <fullName evidence="1">Uncharacterized protein</fullName>
    </submittedName>
</protein>
<dbReference type="Gene3D" id="3.80.10.10">
    <property type="entry name" value="Ribonuclease Inhibitor"/>
    <property type="match status" value="1"/>
</dbReference>
<keyword evidence="2" id="KW-1185">Reference proteome</keyword>
<dbReference type="EMBL" id="JANEYF010002963">
    <property type="protein sequence ID" value="KAJ8940643.1"/>
    <property type="molecule type" value="Genomic_DNA"/>
</dbReference>